<dbReference type="AlphaFoldDB" id="A0A6N6N543"/>
<protein>
    <recommendedName>
        <fullName evidence="2 5">Cell shape-determining protein MreC</fullName>
    </recommendedName>
    <alternativeName>
        <fullName evidence="4 5">Cell shape protein MreC</fullName>
    </alternativeName>
</protein>
<comment type="similarity">
    <text evidence="1 5">Belongs to the MreC family.</text>
</comment>
<keyword evidence="6" id="KW-0175">Coiled coil</keyword>
<feature type="domain" description="Rod shape-determining protein MreC beta-barrel core" evidence="8">
    <location>
        <begin position="127"/>
        <end position="269"/>
    </location>
</feature>
<dbReference type="OrthoDB" id="9808025at2"/>
<organism evidence="9 10">
    <name type="scientific">Pseudodesulfovibrio senegalensis</name>
    <dbReference type="NCBI Taxonomy" id="1721087"/>
    <lineage>
        <taxon>Bacteria</taxon>
        <taxon>Pseudomonadati</taxon>
        <taxon>Thermodesulfobacteriota</taxon>
        <taxon>Desulfovibrionia</taxon>
        <taxon>Desulfovibrionales</taxon>
        <taxon>Desulfovibrionaceae</taxon>
    </lineage>
</organism>
<dbReference type="InterPro" id="IPR055342">
    <property type="entry name" value="MreC_beta-barrel_core"/>
</dbReference>
<evidence type="ECO:0000256" key="1">
    <source>
        <dbReference type="ARBA" id="ARBA00009369"/>
    </source>
</evidence>
<comment type="function">
    <text evidence="5">Involved in formation and maintenance of cell shape.</text>
</comment>
<comment type="caution">
    <text evidence="9">The sequence shown here is derived from an EMBL/GenBank/DDBJ whole genome shotgun (WGS) entry which is preliminary data.</text>
</comment>
<dbReference type="GO" id="GO:0008360">
    <property type="term" value="P:regulation of cell shape"/>
    <property type="evidence" value="ECO:0007669"/>
    <property type="project" value="UniProtKB-KW"/>
</dbReference>
<keyword evidence="7" id="KW-1133">Transmembrane helix</keyword>
<dbReference type="GO" id="GO:0005886">
    <property type="term" value="C:plasma membrane"/>
    <property type="evidence" value="ECO:0007669"/>
    <property type="project" value="TreeGrafter"/>
</dbReference>
<dbReference type="Gene3D" id="2.40.10.340">
    <property type="entry name" value="Rod shape-determining protein MreC, domain 1"/>
    <property type="match status" value="1"/>
</dbReference>
<feature type="transmembrane region" description="Helical" evidence="7">
    <location>
        <begin position="7"/>
        <end position="24"/>
    </location>
</feature>
<gene>
    <name evidence="9" type="primary">mreC</name>
    <name evidence="9" type="ORF">F8A88_09755</name>
</gene>
<evidence type="ECO:0000256" key="5">
    <source>
        <dbReference type="PIRNR" id="PIRNR038471"/>
    </source>
</evidence>
<evidence type="ECO:0000313" key="9">
    <source>
        <dbReference type="EMBL" id="KAB1441861.1"/>
    </source>
</evidence>
<dbReference type="Gene3D" id="2.40.10.350">
    <property type="entry name" value="Rod shape-determining protein MreC, domain 2"/>
    <property type="match status" value="1"/>
</dbReference>
<dbReference type="PANTHER" id="PTHR34138:SF1">
    <property type="entry name" value="CELL SHAPE-DETERMINING PROTEIN MREC"/>
    <property type="match status" value="1"/>
</dbReference>
<evidence type="ECO:0000313" key="10">
    <source>
        <dbReference type="Proteomes" id="UP000438699"/>
    </source>
</evidence>
<reference evidence="9 10" key="1">
    <citation type="journal article" date="2017" name="Int. J. Syst. Evol. Microbiol.">
        <title>Desulfovibrio senegalensis sp. nov., a mesophilic sulfate reducer isolated from marine sediment.</title>
        <authorList>
            <person name="Thioye A."/>
            <person name="Gam Z.B.A."/>
            <person name="Mbengue M."/>
            <person name="Cayol J.L."/>
            <person name="Joseph-Bartoli M."/>
            <person name="Toure-Kane C."/>
            <person name="Labat M."/>
        </authorList>
    </citation>
    <scope>NUCLEOTIDE SEQUENCE [LARGE SCALE GENOMIC DNA]</scope>
    <source>
        <strain evidence="9 10">DSM 101509</strain>
    </source>
</reference>
<keyword evidence="7" id="KW-0812">Transmembrane</keyword>
<dbReference type="PANTHER" id="PTHR34138">
    <property type="entry name" value="CELL SHAPE-DETERMINING PROTEIN MREC"/>
    <property type="match status" value="1"/>
</dbReference>
<evidence type="ECO:0000256" key="6">
    <source>
        <dbReference type="SAM" id="Coils"/>
    </source>
</evidence>
<dbReference type="PIRSF" id="PIRSF038471">
    <property type="entry name" value="MreC"/>
    <property type="match status" value="1"/>
</dbReference>
<name>A0A6N6N543_9BACT</name>
<dbReference type="NCBIfam" id="TIGR00219">
    <property type="entry name" value="mreC"/>
    <property type="match status" value="1"/>
</dbReference>
<evidence type="ECO:0000259" key="8">
    <source>
        <dbReference type="Pfam" id="PF04085"/>
    </source>
</evidence>
<dbReference type="InterPro" id="IPR042177">
    <property type="entry name" value="Cell/Rod_1"/>
</dbReference>
<keyword evidence="3 5" id="KW-0133">Cell shape</keyword>
<sequence>MTKPKKIAAIIVAGLFVYLSLYTWNLRTGHLDALSSYTGLDITGWIVRPGHWVSNRVSDFWGRYIYLVGLKQENDSLQEQNARLRLENLMLSDRAEATARLERLLMFAPLDGWSEQGARIIAHRMGPAATLDTLTVDRGSLAGVRDDMPVISLEGVVGRVLRCASSAAHVLLLSDPNSRVSVMGKDNRSQGIVVGQGRGRNLKVEYIKLNAPIEPGEMLVTSGLSGIFPKGLPVARVKTVHRSDISLFLSITAEPLVDVNKLEEVLLLKRMTLAGGHNATSVN</sequence>
<accession>A0A6N6N543</accession>
<keyword evidence="7" id="KW-0472">Membrane</keyword>
<evidence type="ECO:0000256" key="7">
    <source>
        <dbReference type="SAM" id="Phobius"/>
    </source>
</evidence>
<keyword evidence="10" id="KW-1185">Reference proteome</keyword>
<feature type="coiled-coil region" evidence="6">
    <location>
        <begin position="67"/>
        <end position="94"/>
    </location>
</feature>
<dbReference type="EMBL" id="WAIE01000003">
    <property type="protein sequence ID" value="KAB1441861.1"/>
    <property type="molecule type" value="Genomic_DNA"/>
</dbReference>
<dbReference type="InterPro" id="IPR007221">
    <property type="entry name" value="MreC"/>
</dbReference>
<evidence type="ECO:0000256" key="3">
    <source>
        <dbReference type="ARBA" id="ARBA00022960"/>
    </source>
</evidence>
<dbReference type="Pfam" id="PF04085">
    <property type="entry name" value="MreC"/>
    <property type="match status" value="1"/>
</dbReference>
<evidence type="ECO:0000256" key="2">
    <source>
        <dbReference type="ARBA" id="ARBA00013855"/>
    </source>
</evidence>
<dbReference type="RefSeq" id="WP_151150953.1">
    <property type="nucleotide sequence ID" value="NZ_WAIE01000003.1"/>
</dbReference>
<evidence type="ECO:0000256" key="4">
    <source>
        <dbReference type="ARBA" id="ARBA00032089"/>
    </source>
</evidence>
<dbReference type="InterPro" id="IPR042175">
    <property type="entry name" value="Cell/Rod_MreC_2"/>
</dbReference>
<proteinExistence type="inferred from homology"/>
<dbReference type="Proteomes" id="UP000438699">
    <property type="component" value="Unassembled WGS sequence"/>
</dbReference>